<reference evidence="1 2" key="1">
    <citation type="journal article" date="2024" name="Proc. Natl. Acad. Sci. U.S.A.">
        <title>The evolutionary genomics of adaptation to stress in wild rhizobium bacteria.</title>
        <authorList>
            <person name="Kehlet-Delgado H."/>
            <person name="Montoya A.P."/>
            <person name="Jensen K.T."/>
            <person name="Wendlandt C.E."/>
            <person name="Dexheimer C."/>
            <person name="Roberts M."/>
            <person name="Torres Martinez L."/>
            <person name="Friesen M.L."/>
            <person name="Griffitts J.S."/>
            <person name="Porter S.S."/>
        </authorList>
    </citation>
    <scope>NUCLEOTIDE SEQUENCE [LARGE SCALE GENOMIC DNA]</scope>
    <source>
        <strain evidence="1 2">M0641</strain>
    </source>
</reference>
<gene>
    <name evidence="1" type="ORF">NKI36_09850</name>
</gene>
<evidence type="ECO:0000313" key="2">
    <source>
        <dbReference type="Proteomes" id="UP001433071"/>
    </source>
</evidence>
<accession>A0ABV1YX55</accession>
<dbReference type="EMBL" id="JAMYQB010000006">
    <property type="protein sequence ID" value="MER9404352.1"/>
    <property type="molecule type" value="Genomic_DNA"/>
</dbReference>
<proteinExistence type="predicted"/>
<evidence type="ECO:0000313" key="1">
    <source>
        <dbReference type="EMBL" id="MER9404352.1"/>
    </source>
</evidence>
<dbReference type="RefSeq" id="WP_352557444.1">
    <property type="nucleotide sequence ID" value="NZ_JAMYQB010000006.1"/>
</dbReference>
<keyword evidence="2" id="KW-1185">Reference proteome</keyword>
<organism evidence="1 2">
    <name type="scientific">Mesorhizobium caraganae</name>
    <dbReference type="NCBI Taxonomy" id="483206"/>
    <lineage>
        <taxon>Bacteria</taxon>
        <taxon>Pseudomonadati</taxon>
        <taxon>Pseudomonadota</taxon>
        <taxon>Alphaproteobacteria</taxon>
        <taxon>Hyphomicrobiales</taxon>
        <taxon>Phyllobacteriaceae</taxon>
        <taxon>Mesorhizobium</taxon>
    </lineage>
</organism>
<dbReference type="Proteomes" id="UP001433071">
    <property type="component" value="Unassembled WGS sequence"/>
</dbReference>
<sequence length="68" mass="7481">MRRPAADRESSTSGRLSLLRCEQLVRYAIDRLAIEGASRLSPHDRARLASAAAVLKEICEGLEKRSDG</sequence>
<comment type="caution">
    <text evidence="1">The sequence shown here is derived from an EMBL/GenBank/DDBJ whole genome shotgun (WGS) entry which is preliminary data.</text>
</comment>
<protein>
    <submittedName>
        <fullName evidence="1">Uncharacterized protein</fullName>
    </submittedName>
</protein>
<name>A0ABV1YX55_9HYPH</name>